<comment type="cofactor">
    <cofactor evidence="7">
        <name>Zn(2+)</name>
        <dbReference type="ChEBI" id="CHEBI:29105"/>
    </cofactor>
    <text evidence="7">Binds 1 zinc ion.</text>
</comment>
<evidence type="ECO:0000256" key="1">
    <source>
        <dbReference type="ARBA" id="ARBA00010875"/>
    </source>
</evidence>
<keyword evidence="2 7" id="KW-0540">Nuclease</keyword>
<feature type="binding site" evidence="7">
    <location>
        <position position="186"/>
    </location>
    <ligand>
        <name>Zn(2+)</name>
        <dbReference type="ChEBI" id="CHEBI:29105"/>
        <note>catalytic</note>
    </ligand>
</feature>
<dbReference type="EMBL" id="DSVQ01000019">
    <property type="protein sequence ID" value="HGT41260.1"/>
    <property type="molecule type" value="Genomic_DNA"/>
</dbReference>
<dbReference type="EC" id="3.1.-.-" evidence="7"/>
<comment type="function">
    <text evidence="7">Single strand-specific metallo-endoribonuclease involved in late-stage 70S ribosome quality control and in maturation of the 3' terminus of the 16S rRNA.</text>
</comment>
<dbReference type="PANTHER" id="PTHR46986:SF1">
    <property type="entry name" value="ENDORIBONUCLEASE YBEY, CHLOROPLASTIC"/>
    <property type="match status" value="1"/>
</dbReference>
<keyword evidence="7" id="KW-0698">rRNA processing</keyword>
<keyword evidence="6 7" id="KW-0862">Zinc</keyword>
<name>A0A7C4QR82_9PLAN</name>
<comment type="subcellular location">
    <subcellularLocation>
        <location evidence="7">Cytoplasm</location>
    </subcellularLocation>
</comment>
<dbReference type="HAMAP" id="MF_00009">
    <property type="entry name" value="Endoribonucl_YbeY"/>
    <property type="match status" value="1"/>
</dbReference>
<gene>
    <name evidence="7 8" type="primary">ybeY</name>
    <name evidence="8" type="ORF">ENS64_18585</name>
</gene>
<comment type="caution">
    <text evidence="8">The sequence shown here is derived from an EMBL/GenBank/DDBJ whole genome shotgun (WGS) entry which is preliminary data.</text>
</comment>
<feature type="binding site" evidence="7">
    <location>
        <position position="196"/>
    </location>
    <ligand>
        <name>Zn(2+)</name>
        <dbReference type="ChEBI" id="CHEBI:29105"/>
        <note>catalytic</note>
    </ligand>
</feature>
<evidence type="ECO:0000256" key="5">
    <source>
        <dbReference type="ARBA" id="ARBA00022801"/>
    </source>
</evidence>
<reference evidence="8" key="1">
    <citation type="journal article" date="2020" name="mSystems">
        <title>Genome- and Community-Level Interaction Insights into Carbon Utilization and Element Cycling Functions of Hydrothermarchaeota in Hydrothermal Sediment.</title>
        <authorList>
            <person name="Zhou Z."/>
            <person name="Liu Y."/>
            <person name="Xu W."/>
            <person name="Pan J."/>
            <person name="Luo Z.H."/>
            <person name="Li M."/>
        </authorList>
    </citation>
    <scope>NUCLEOTIDE SEQUENCE [LARGE SCALE GENOMIC DNA]</scope>
    <source>
        <strain evidence="8">SpSt-508</strain>
    </source>
</reference>
<dbReference type="GO" id="GO:0006364">
    <property type="term" value="P:rRNA processing"/>
    <property type="evidence" value="ECO:0007669"/>
    <property type="project" value="UniProtKB-UniRule"/>
</dbReference>
<evidence type="ECO:0000256" key="6">
    <source>
        <dbReference type="ARBA" id="ARBA00022833"/>
    </source>
</evidence>
<comment type="similarity">
    <text evidence="1 7">Belongs to the endoribonuclease YbeY family.</text>
</comment>
<keyword evidence="7" id="KW-0963">Cytoplasm</keyword>
<evidence type="ECO:0000256" key="3">
    <source>
        <dbReference type="ARBA" id="ARBA00022723"/>
    </source>
</evidence>
<keyword evidence="5 7" id="KW-0378">Hydrolase</keyword>
<dbReference type="GO" id="GO:0004521">
    <property type="term" value="F:RNA endonuclease activity"/>
    <property type="evidence" value="ECO:0007669"/>
    <property type="project" value="UniProtKB-UniRule"/>
</dbReference>
<accession>A0A7C4QR82</accession>
<organism evidence="8">
    <name type="scientific">Schlesneria paludicola</name>
    <dbReference type="NCBI Taxonomy" id="360056"/>
    <lineage>
        <taxon>Bacteria</taxon>
        <taxon>Pseudomonadati</taxon>
        <taxon>Planctomycetota</taxon>
        <taxon>Planctomycetia</taxon>
        <taxon>Planctomycetales</taxon>
        <taxon>Planctomycetaceae</taxon>
        <taxon>Schlesneria</taxon>
    </lineage>
</organism>
<proteinExistence type="inferred from homology"/>
<keyword evidence="3 7" id="KW-0479">Metal-binding</keyword>
<dbReference type="GO" id="GO:0008270">
    <property type="term" value="F:zinc ion binding"/>
    <property type="evidence" value="ECO:0007669"/>
    <property type="project" value="UniProtKB-UniRule"/>
</dbReference>
<dbReference type="Pfam" id="PF02130">
    <property type="entry name" value="YbeY"/>
    <property type="match status" value="1"/>
</dbReference>
<evidence type="ECO:0000256" key="2">
    <source>
        <dbReference type="ARBA" id="ARBA00022722"/>
    </source>
</evidence>
<feature type="binding site" evidence="7">
    <location>
        <position position="190"/>
    </location>
    <ligand>
        <name>Zn(2+)</name>
        <dbReference type="ChEBI" id="CHEBI:29105"/>
        <note>catalytic</note>
    </ligand>
</feature>
<dbReference type="NCBIfam" id="TIGR00043">
    <property type="entry name" value="rRNA maturation RNase YbeY"/>
    <property type="match status" value="1"/>
</dbReference>
<keyword evidence="7" id="KW-0690">Ribosome biogenesis</keyword>
<sequence>MFPDAPRIGDRGRIVDQVADRHLSRPHQVPRTENRLIAGARRLAALRAAAPATVVNCLPGGAAVCQAPRELRVMEPDYSIVIGNRQRVAQVDTEWLAASLQRILRAAGVKSAQLEVELVDDAEMQRINREFLDHDWPTDVLAFNYTDATASEELDGALVLSVETAAQQAVIHEWSLQAELLLYAVHGCLHLCGYDDHTAVDRRAMRQRERAILQLFKLHPLGWDDDEAS</sequence>
<dbReference type="InterPro" id="IPR023091">
    <property type="entry name" value="MetalPrtase_cat_dom_sf_prd"/>
</dbReference>
<protein>
    <recommendedName>
        <fullName evidence="7">Endoribonuclease YbeY</fullName>
        <ecNumber evidence="7">3.1.-.-</ecNumber>
    </recommendedName>
</protein>
<dbReference type="SUPFAM" id="SSF55486">
    <property type="entry name" value="Metalloproteases ('zincins'), catalytic domain"/>
    <property type="match status" value="1"/>
</dbReference>
<dbReference type="GO" id="GO:0004222">
    <property type="term" value="F:metalloendopeptidase activity"/>
    <property type="evidence" value="ECO:0007669"/>
    <property type="project" value="InterPro"/>
</dbReference>
<evidence type="ECO:0000256" key="7">
    <source>
        <dbReference type="HAMAP-Rule" id="MF_00009"/>
    </source>
</evidence>
<dbReference type="Gene3D" id="3.40.390.30">
    <property type="entry name" value="Metalloproteases ('zincins'), catalytic domain"/>
    <property type="match status" value="1"/>
</dbReference>
<evidence type="ECO:0000313" key="8">
    <source>
        <dbReference type="EMBL" id="HGT41260.1"/>
    </source>
</evidence>
<dbReference type="InterPro" id="IPR002036">
    <property type="entry name" value="YbeY"/>
</dbReference>
<dbReference type="GO" id="GO:0005737">
    <property type="term" value="C:cytoplasm"/>
    <property type="evidence" value="ECO:0007669"/>
    <property type="project" value="UniProtKB-SubCell"/>
</dbReference>
<dbReference type="AlphaFoldDB" id="A0A7C4QR82"/>
<dbReference type="PANTHER" id="PTHR46986">
    <property type="entry name" value="ENDORIBONUCLEASE YBEY, CHLOROPLASTIC"/>
    <property type="match status" value="1"/>
</dbReference>
<evidence type="ECO:0000256" key="4">
    <source>
        <dbReference type="ARBA" id="ARBA00022759"/>
    </source>
</evidence>
<keyword evidence="4 7" id="KW-0255">Endonuclease</keyword>